<proteinExistence type="predicted"/>
<gene>
    <name evidence="8" type="ORF">COW36_09800</name>
</gene>
<evidence type="ECO:0000256" key="5">
    <source>
        <dbReference type="ARBA" id="ARBA00023014"/>
    </source>
</evidence>
<dbReference type="Gene3D" id="3.40.50.280">
    <property type="entry name" value="Cobalamin-binding domain"/>
    <property type="match status" value="1"/>
</dbReference>
<dbReference type="GO" id="GO:0046872">
    <property type="term" value="F:metal ion binding"/>
    <property type="evidence" value="ECO:0007669"/>
    <property type="project" value="UniProtKB-KW"/>
</dbReference>
<dbReference type="InterPro" id="IPR058240">
    <property type="entry name" value="rSAM_sf"/>
</dbReference>
<dbReference type="PROSITE" id="PS51918">
    <property type="entry name" value="RADICAL_SAM"/>
    <property type="match status" value="1"/>
</dbReference>
<evidence type="ECO:0000256" key="4">
    <source>
        <dbReference type="ARBA" id="ARBA00023004"/>
    </source>
</evidence>
<dbReference type="AlphaFoldDB" id="A0A2M7G5S4"/>
<feature type="domain" description="Radical SAM core" evidence="7">
    <location>
        <begin position="190"/>
        <end position="415"/>
    </location>
</feature>
<dbReference type="PANTHER" id="PTHR43409:SF16">
    <property type="entry name" value="SLR0320 PROTEIN"/>
    <property type="match status" value="1"/>
</dbReference>
<dbReference type="SFLD" id="SFLDG01082">
    <property type="entry name" value="B12-binding_domain_containing"/>
    <property type="match status" value="1"/>
</dbReference>
<evidence type="ECO:0000256" key="1">
    <source>
        <dbReference type="ARBA" id="ARBA00001966"/>
    </source>
</evidence>
<dbReference type="SMART" id="SM00729">
    <property type="entry name" value="Elp3"/>
    <property type="match status" value="1"/>
</dbReference>
<name>A0A2M7G5S4_9BACT</name>
<comment type="cofactor">
    <cofactor evidence="1">
        <name>[4Fe-4S] cluster</name>
        <dbReference type="ChEBI" id="CHEBI:49883"/>
    </cofactor>
</comment>
<sequence>MRFTNSWIIQTVQINQPLLRQNYLPYSVGLLQAYAQKHAKNPGHYTFLPPLFERKRLELMLPLFQFVDVVAISTYVWNFQYSMALAKNIKRLKPDVLIVAGGPQIPDQASQFLLENPWIDLCVHGEGEKVFLQVLENLNTRDWSGIPGISFLNSSNQFETHPPLPREKNLERFPSPYLTHVFDSLLRSNPWQEWVALWETNRGCPFSCSFCDWGSATQNKVNSFDLERLEKEIAWFSKNKIQLVYCCDANFGILPRDIHISEKIVEYFKTTRYPKSFYVQNTKNATDRAFNIQKILCKSGLSQIVTLSLQSISQQALQEVRRENISLQTYRDLQIRFRKEGIATYTDLLIGLPGETYASFAKGISQVIEEGQHHQIRFYPVYLLPNAPISAPESVQKYALETVTQPYLAPFSSIDASEVIEKQTMLIACHSYTRDDWVKMRVLAWLYEILYFNRKLLQIPLLLMHGLCQLSFFDMLEAYLKEPHSSLISDLIQFLFHKANAIQGGETELCQGPISPGIRGWLSVEDFVITGITQSKAWDLFFQEHQRWAINLFKQRNIPTQHLNWLNQAFALAKMHFTMQISSSSSKFRQDYNLWQIYQGLLHAQNIALEEKPSWLEKSKKGPPFQFVLSAQEL</sequence>
<reference evidence="8 9" key="1">
    <citation type="submission" date="2017-09" db="EMBL/GenBank/DDBJ databases">
        <title>Depth-based differentiation of microbial function through sediment-hosted aquifers and enrichment of novel symbionts in the deep terrestrial subsurface.</title>
        <authorList>
            <person name="Probst A.J."/>
            <person name="Ladd B."/>
            <person name="Jarett J.K."/>
            <person name="Geller-Mcgrath D.E."/>
            <person name="Sieber C.M."/>
            <person name="Emerson J.B."/>
            <person name="Anantharaman K."/>
            <person name="Thomas B.C."/>
            <person name="Malmstrom R."/>
            <person name="Stieglmeier M."/>
            <person name="Klingl A."/>
            <person name="Woyke T."/>
            <person name="Ryan C.M."/>
            <person name="Banfield J.F."/>
        </authorList>
    </citation>
    <scope>NUCLEOTIDE SEQUENCE [LARGE SCALE GENOMIC DNA]</scope>
    <source>
        <strain evidence="8">CG17_big_fil_post_rev_8_21_14_2_50_48_46</strain>
    </source>
</reference>
<accession>A0A2M7G5S4</accession>
<dbReference type="GO" id="GO:0051539">
    <property type="term" value="F:4 iron, 4 sulfur cluster binding"/>
    <property type="evidence" value="ECO:0007669"/>
    <property type="project" value="UniProtKB-KW"/>
</dbReference>
<dbReference type="SFLD" id="SFLDG01123">
    <property type="entry name" value="methyltransferase_(Class_B)"/>
    <property type="match status" value="1"/>
</dbReference>
<evidence type="ECO:0000313" key="9">
    <source>
        <dbReference type="Proteomes" id="UP000231019"/>
    </source>
</evidence>
<keyword evidence="4" id="KW-0408">Iron</keyword>
<dbReference type="GO" id="GO:0003824">
    <property type="term" value="F:catalytic activity"/>
    <property type="evidence" value="ECO:0007669"/>
    <property type="project" value="InterPro"/>
</dbReference>
<dbReference type="Pfam" id="PF02310">
    <property type="entry name" value="B12-binding"/>
    <property type="match status" value="1"/>
</dbReference>
<dbReference type="InterPro" id="IPR034466">
    <property type="entry name" value="Methyltransferase_Class_B"/>
</dbReference>
<dbReference type="InterPro" id="IPR051198">
    <property type="entry name" value="BchE-like"/>
</dbReference>
<evidence type="ECO:0000259" key="6">
    <source>
        <dbReference type="PROSITE" id="PS51332"/>
    </source>
</evidence>
<keyword evidence="5" id="KW-0411">Iron-sulfur</keyword>
<dbReference type="EMBL" id="PFFQ01000026">
    <property type="protein sequence ID" value="PIW17253.1"/>
    <property type="molecule type" value="Genomic_DNA"/>
</dbReference>
<dbReference type="InterPro" id="IPR006638">
    <property type="entry name" value="Elp3/MiaA/NifB-like_rSAM"/>
</dbReference>
<dbReference type="InterPro" id="IPR023404">
    <property type="entry name" value="rSAM_horseshoe"/>
</dbReference>
<evidence type="ECO:0000313" key="8">
    <source>
        <dbReference type="EMBL" id="PIW17253.1"/>
    </source>
</evidence>
<keyword evidence="2" id="KW-0949">S-adenosyl-L-methionine</keyword>
<dbReference type="Gene3D" id="3.80.30.20">
    <property type="entry name" value="tm_1862 like domain"/>
    <property type="match status" value="1"/>
</dbReference>
<evidence type="ECO:0000256" key="3">
    <source>
        <dbReference type="ARBA" id="ARBA00022723"/>
    </source>
</evidence>
<evidence type="ECO:0000259" key="7">
    <source>
        <dbReference type="PROSITE" id="PS51918"/>
    </source>
</evidence>
<dbReference type="PROSITE" id="PS51332">
    <property type="entry name" value="B12_BINDING"/>
    <property type="match status" value="1"/>
</dbReference>
<dbReference type="InterPro" id="IPR006158">
    <property type="entry name" value="Cobalamin-bd"/>
</dbReference>
<organism evidence="8 9">
    <name type="scientific">bacterium (Candidatus Blackallbacteria) CG17_big_fil_post_rev_8_21_14_2_50_48_46</name>
    <dbReference type="NCBI Taxonomy" id="2014261"/>
    <lineage>
        <taxon>Bacteria</taxon>
        <taxon>Candidatus Blackallbacteria</taxon>
    </lineage>
</organism>
<feature type="domain" description="B12-binding" evidence="6">
    <location>
        <begin position="67"/>
        <end position="145"/>
    </location>
</feature>
<protein>
    <submittedName>
        <fullName evidence="8">Uncharacterized protein</fullName>
    </submittedName>
</protein>
<comment type="caution">
    <text evidence="8">The sequence shown here is derived from an EMBL/GenBank/DDBJ whole genome shotgun (WGS) entry which is preliminary data.</text>
</comment>
<evidence type="ECO:0000256" key="2">
    <source>
        <dbReference type="ARBA" id="ARBA00022691"/>
    </source>
</evidence>
<dbReference type="GO" id="GO:0005829">
    <property type="term" value="C:cytosol"/>
    <property type="evidence" value="ECO:0007669"/>
    <property type="project" value="TreeGrafter"/>
</dbReference>
<dbReference type="SUPFAM" id="SSF102114">
    <property type="entry name" value="Radical SAM enzymes"/>
    <property type="match status" value="1"/>
</dbReference>
<dbReference type="PANTHER" id="PTHR43409">
    <property type="entry name" value="ANAEROBIC MAGNESIUM-PROTOPORPHYRIN IX MONOMETHYL ESTER CYCLASE-RELATED"/>
    <property type="match status" value="1"/>
</dbReference>
<dbReference type="Proteomes" id="UP000231019">
    <property type="component" value="Unassembled WGS sequence"/>
</dbReference>
<dbReference type="Pfam" id="PF04055">
    <property type="entry name" value="Radical_SAM"/>
    <property type="match status" value="1"/>
</dbReference>
<dbReference type="InterPro" id="IPR007197">
    <property type="entry name" value="rSAM"/>
</dbReference>
<dbReference type="CDD" id="cd01335">
    <property type="entry name" value="Radical_SAM"/>
    <property type="match status" value="1"/>
</dbReference>
<dbReference type="SFLD" id="SFLDS00029">
    <property type="entry name" value="Radical_SAM"/>
    <property type="match status" value="1"/>
</dbReference>
<dbReference type="GO" id="GO:0031419">
    <property type="term" value="F:cobalamin binding"/>
    <property type="evidence" value="ECO:0007669"/>
    <property type="project" value="InterPro"/>
</dbReference>
<keyword evidence="3" id="KW-0479">Metal-binding</keyword>